<dbReference type="InParanoid" id="A0A7J6JNS1"/>
<evidence type="ECO:0000256" key="1">
    <source>
        <dbReference type="SAM" id="MobiDB-lite"/>
    </source>
</evidence>
<evidence type="ECO:0000313" key="3">
    <source>
        <dbReference type="Proteomes" id="UP000011096"/>
    </source>
</evidence>
<accession>A0A7J6JNS1</accession>
<feature type="region of interest" description="Disordered" evidence="1">
    <location>
        <begin position="64"/>
        <end position="85"/>
    </location>
</feature>
<keyword evidence="3" id="KW-1185">Reference proteome</keyword>
<sequence>MSLPLGPPRPGNDHRPGLSCSAPESAQLRLAYTHHPHNHRLEPITTSFQEPLCNTNDTQRHAHITRPTGEAGCQEKKSRHNPTDEHRATMLSAENNTEVLIEENINIW</sequence>
<reference evidence="2 3" key="2">
    <citation type="submission" date="2020-04" db="EMBL/GenBank/DDBJ databases">
        <title>Genome sequencing and assembly of multiple isolates from the Colletotrichum gloeosporioides species complex.</title>
        <authorList>
            <person name="Gan P."/>
            <person name="Shirasu K."/>
        </authorList>
    </citation>
    <scope>NUCLEOTIDE SEQUENCE [LARGE SCALE GENOMIC DNA]</scope>
    <source>
        <strain evidence="2 3">Nara gc5</strain>
    </source>
</reference>
<dbReference type="GeneID" id="90979618"/>
<gene>
    <name evidence="2" type="ORF">CGGC5_v001498</name>
</gene>
<name>A0A7J6JNS1_COLFN</name>
<dbReference type="Proteomes" id="UP000011096">
    <property type="component" value="Unassembled WGS sequence"/>
</dbReference>
<dbReference type="RefSeq" id="XP_066009798.1">
    <property type="nucleotide sequence ID" value="XM_066150840.1"/>
</dbReference>
<reference evidence="2 3" key="1">
    <citation type="submission" date="2012-08" db="EMBL/GenBank/DDBJ databases">
        <authorList>
            <person name="Gan P.H.P."/>
            <person name="Ikeda K."/>
            <person name="Irieda H."/>
            <person name="Narusaka M."/>
            <person name="O'Connell R.J."/>
            <person name="Narusaka Y."/>
            <person name="Takano Y."/>
            <person name="Kubo Y."/>
            <person name="Shirasu K."/>
        </authorList>
    </citation>
    <scope>NUCLEOTIDE SEQUENCE [LARGE SCALE GENOMIC DNA]</scope>
    <source>
        <strain evidence="2 3">Nara gc5</strain>
    </source>
</reference>
<dbReference type="AlphaFoldDB" id="A0A7J6JNS1"/>
<feature type="compositionally biased region" description="Basic and acidic residues" evidence="1">
    <location>
        <begin position="73"/>
        <end position="85"/>
    </location>
</feature>
<proteinExistence type="predicted"/>
<feature type="region of interest" description="Disordered" evidence="1">
    <location>
        <begin position="1"/>
        <end position="22"/>
    </location>
</feature>
<evidence type="ECO:0000313" key="2">
    <source>
        <dbReference type="EMBL" id="KAF4491711.1"/>
    </source>
</evidence>
<organism evidence="2 3">
    <name type="scientific">Colletotrichum fructicola (strain Nara gc5)</name>
    <name type="common">Anthracnose fungus</name>
    <name type="synonym">Colletotrichum gloeosporioides (strain Nara gc5)</name>
    <dbReference type="NCBI Taxonomy" id="1213859"/>
    <lineage>
        <taxon>Eukaryota</taxon>
        <taxon>Fungi</taxon>
        <taxon>Dikarya</taxon>
        <taxon>Ascomycota</taxon>
        <taxon>Pezizomycotina</taxon>
        <taxon>Sordariomycetes</taxon>
        <taxon>Hypocreomycetidae</taxon>
        <taxon>Glomerellales</taxon>
        <taxon>Glomerellaceae</taxon>
        <taxon>Colletotrichum</taxon>
        <taxon>Colletotrichum gloeosporioides species complex</taxon>
    </lineage>
</organism>
<feature type="compositionally biased region" description="Pro residues" evidence="1">
    <location>
        <begin position="1"/>
        <end position="10"/>
    </location>
</feature>
<dbReference type="EMBL" id="ANPB02000001">
    <property type="protein sequence ID" value="KAF4491711.1"/>
    <property type="molecule type" value="Genomic_DNA"/>
</dbReference>
<protein>
    <submittedName>
        <fullName evidence="2">Uncharacterized protein</fullName>
    </submittedName>
</protein>
<comment type="caution">
    <text evidence="2">The sequence shown here is derived from an EMBL/GenBank/DDBJ whole genome shotgun (WGS) entry which is preliminary data.</text>
</comment>